<dbReference type="EMBL" id="KQ483446">
    <property type="protein sequence ID" value="KYP50890.1"/>
    <property type="molecule type" value="Genomic_DNA"/>
</dbReference>
<evidence type="ECO:0000256" key="3">
    <source>
        <dbReference type="ARBA" id="ARBA00022729"/>
    </source>
</evidence>
<evidence type="ECO:0000256" key="2">
    <source>
        <dbReference type="ARBA" id="ARBA00011073"/>
    </source>
</evidence>
<dbReference type="Proteomes" id="UP000075243">
    <property type="component" value="Unassembled WGS sequence"/>
</dbReference>
<dbReference type="InterPro" id="IPR045051">
    <property type="entry name" value="SBT"/>
</dbReference>
<keyword evidence="3" id="KW-0732">Signal</keyword>
<comment type="subcellular location">
    <subcellularLocation>
        <location evidence="1">Secreted</location>
    </subcellularLocation>
</comment>
<dbReference type="InterPro" id="IPR036852">
    <property type="entry name" value="Peptidase_S8/S53_dom_sf"/>
</dbReference>
<feature type="domain" description="Peptidase S8/S53" evidence="5">
    <location>
        <begin position="9"/>
        <end position="126"/>
    </location>
</feature>
<evidence type="ECO:0000256" key="1">
    <source>
        <dbReference type="ARBA" id="ARBA00004613"/>
    </source>
</evidence>
<dbReference type="Pfam" id="PF00082">
    <property type="entry name" value="Peptidase_S8"/>
    <property type="match status" value="1"/>
</dbReference>
<dbReference type="PROSITE" id="PS51892">
    <property type="entry name" value="SUBTILASE"/>
    <property type="match status" value="1"/>
</dbReference>
<dbReference type="OMA" id="NGCDEAD"/>
<dbReference type="InterPro" id="IPR000209">
    <property type="entry name" value="Peptidase_S8/S53_dom"/>
</dbReference>
<accession>A0A151S7V0</accession>
<protein>
    <submittedName>
        <fullName evidence="6">Subtilisin-like protease</fullName>
    </submittedName>
</protein>
<dbReference type="PANTHER" id="PTHR10795">
    <property type="entry name" value="PROPROTEIN CONVERTASE SUBTILISIN/KEXIN"/>
    <property type="match status" value="1"/>
</dbReference>
<reference evidence="6" key="1">
    <citation type="journal article" date="2012" name="Nat. Biotechnol.">
        <title>Draft genome sequence of pigeonpea (Cajanus cajan), an orphan legume crop of resource-poor farmers.</title>
        <authorList>
            <person name="Varshney R.K."/>
            <person name="Chen W."/>
            <person name="Li Y."/>
            <person name="Bharti A.K."/>
            <person name="Saxena R.K."/>
            <person name="Schlueter J.A."/>
            <person name="Donoghue M.T."/>
            <person name="Azam S."/>
            <person name="Fan G."/>
            <person name="Whaley A.M."/>
            <person name="Farmer A.D."/>
            <person name="Sheridan J."/>
            <person name="Iwata A."/>
            <person name="Tuteja R."/>
            <person name="Penmetsa R.V."/>
            <person name="Wu W."/>
            <person name="Upadhyaya H.D."/>
            <person name="Yang S.P."/>
            <person name="Shah T."/>
            <person name="Saxena K.B."/>
            <person name="Michael T."/>
            <person name="McCombie W.R."/>
            <person name="Yang B."/>
            <person name="Zhang G."/>
            <person name="Yang H."/>
            <person name="Wang J."/>
            <person name="Spillane C."/>
            <person name="Cook D.R."/>
            <person name="May G.D."/>
            <person name="Xu X."/>
            <person name="Jackson S.A."/>
        </authorList>
    </citation>
    <scope>NUCLEOTIDE SEQUENCE [LARGE SCALE GENOMIC DNA]</scope>
</reference>
<keyword evidence="7" id="KW-1185">Reference proteome</keyword>
<dbReference type="STRING" id="3821.A0A151S7V0"/>
<evidence type="ECO:0000313" key="6">
    <source>
        <dbReference type="EMBL" id="KYP50890.1"/>
    </source>
</evidence>
<keyword evidence="6" id="KW-0645">Protease</keyword>
<evidence type="ECO:0000313" key="7">
    <source>
        <dbReference type="Proteomes" id="UP000075243"/>
    </source>
</evidence>
<organism evidence="6 7">
    <name type="scientific">Cajanus cajan</name>
    <name type="common">Pigeon pea</name>
    <name type="synonym">Cajanus indicus</name>
    <dbReference type="NCBI Taxonomy" id="3821"/>
    <lineage>
        <taxon>Eukaryota</taxon>
        <taxon>Viridiplantae</taxon>
        <taxon>Streptophyta</taxon>
        <taxon>Embryophyta</taxon>
        <taxon>Tracheophyta</taxon>
        <taxon>Spermatophyta</taxon>
        <taxon>Magnoliopsida</taxon>
        <taxon>eudicotyledons</taxon>
        <taxon>Gunneridae</taxon>
        <taxon>Pentapetalae</taxon>
        <taxon>rosids</taxon>
        <taxon>fabids</taxon>
        <taxon>Fabales</taxon>
        <taxon>Fabaceae</taxon>
        <taxon>Papilionoideae</taxon>
        <taxon>50 kb inversion clade</taxon>
        <taxon>NPAAA clade</taxon>
        <taxon>indigoferoid/millettioid clade</taxon>
        <taxon>Phaseoleae</taxon>
        <taxon>Cajanus</taxon>
    </lineage>
</organism>
<proteinExistence type="inferred from homology"/>
<evidence type="ECO:0000259" key="5">
    <source>
        <dbReference type="Pfam" id="PF00082"/>
    </source>
</evidence>
<keyword evidence="6" id="KW-0378">Hydrolase</keyword>
<comment type="similarity">
    <text evidence="2 4">Belongs to the peptidase S8 family.</text>
</comment>
<evidence type="ECO:0000256" key="4">
    <source>
        <dbReference type="PROSITE-ProRule" id="PRU01240"/>
    </source>
</evidence>
<dbReference type="GO" id="GO:0005576">
    <property type="term" value="C:extracellular region"/>
    <property type="evidence" value="ECO:0007669"/>
    <property type="project" value="UniProtKB-SubCell"/>
</dbReference>
<gene>
    <name evidence="6" type="ORF">KK1_027245</name>
</gene>
<comment type="caution">
    <text evidence="4">Lacks conserved residue(s) required for the propagation of feature annotation.</text>
</comment>
<sequence length="171" mass="18722">MNNTLEYRSPIDSDGHDTHTASITVGRYVFLTSTMGYAKGMAAEMSPLGSVLVYKVYWNINYYDSDILAAFDAVVADSVEVISLSVGGMVVPYHLDVIIVGAFEASKDGVFVSASMGNNGPGVLTVTNVAPWMLAYVAKKSSIQVTICLNFWSNSRKPWSKKMSYRSRQHC</sequence>
<dbReference type="AlphaFoldDB" id="A0A151S7V0"/>
<dbReference type="GO" id="GO:0004252">
    <property type="term" value="F:serine-type endopeptidase activity"/>
    <property type="evidence" value="ECO:0007669"/>
    <property type="project" value="InterPro"/>
</dbReference>
<dbReference type="SUPFAM" id="SSF52743">
    <property type="entry name" value="Subtilisin-like"/>
    <property type="match status" value="1"/>
</dbReference>
<dbReference type="Gene3D" id="3.40.50.200">
    <property type="entry name" value="Peptidase S8/S53 domain"/>
    <property type="match status" value="1"/>
</dbReference>
<dbReference type="GO" id="GO:0006508">
    <property type="term" value="P:proteolysis"/>
    <property type="evidence" value="ECO:0007669"/>
    <property type="project" value="UniProtKB-KW"/>
</dbReference>
<dbReference type="Gramene" id="C.cajan_26288.t">
    <property type="protein sequence ID" value="C.cajan_26288.t"/>
    <property type="gene ID" value="C.cajan_26288"/>
</dbReference>
<name>A0A151S7V0_CAJCA</name>